<sequence>MFKSLDMRKSIETRYGSSPTDEGAQVWKDRHKWRREVD</sequence>
<gene>
    <name evidence="2" type="ORF">A244_38903</name>
</gene>
<dbReference type="PATRIC" id="fig|1194404.4.peg.7957"/>
<feature type="compositionally biased region" description="Basic residues" evidence="1">
    <location>
        <begin position="29"/>
        <end position="38"/>
    </location>
</feature>
<comment type="caution">
    <text evidence="2">The sequence shown here is derived from an EMBL/GenBank/DDBJ whole genome shotgun (WGS) entry which is preliminary data.</text>
</comment>
<evidence type="ECO:0000313" key="2">
    <source>
        <dbReference type="EMBL" id="EPN30299.1"/>
    </source>
</evidence>
<organism evidence="2 3">
    <name type="scientific">Pseudomonas syringae pv. actinidiae ICMP 18807</name>
    <dbReference type="NCBI Taxonomy" id="1194404"/>
    <lineage>
        <taxon>Bacteria</taxon>
        <taxon>Pseudomonadati</taxon>
        <taxon>Pseudomonadota</taxon>
        <taxon>Gammaproteobacteria</taxon>
        <taxon>Pseudomonadales</taxon>
        <taxon>Pseudomonadaceae</taxon>
        <taxon>Pseudomonas</taxon>
        <taxon>Pseudomonas syringae</taxon>
    </lineage>
</organism>
<feature type="non-terminal residue" evidence="2">
    <location>
        <position position="38"/>
    </location>
</feature>
<dbReference type="AlphaFoldDB" id="S6SGL9"/>
<name>S6SGL9_PSESF</name>
<feature type="compositionally biased region" description="Basic and acidic residues" evidence="1">
    <location>
        <begin position="1"/>
        <end position="12"/>
    </location>
</feature>
<proteinExistence type="predicted"/>
<protein>
    <submittedName>
        <fullName evidence="2">Uncharacterized protein</fullName>
    </submittedName>
</protein>
<reference evidence="2 3" key="1">
    <citation type="journal article" date="2013" name="PLoS Pathog.">
        <title>Genomic analysis of the Kiwifruit pathogen Pseudomonas syringae pv. actinidiae provides insight into the origins of an emergent plant disease.</title>
        <authorList>
            <person name="McCann H.C."/>
            <person name="Rikkerink E.H."/>
            <person name="Bertels F."/>
            <person name="Fiers M."/>
            <person name="Lu A."/>
            <person name="Rees-George J."/>
            <person name="Andersen M.T."/>
            <person name="Gleave A.P."/>
            <person name="Haubold B."/>
            <person name="Wohlers M.W."/>
            <person name="Guttman D.S."/>
            <person name="Wang P.W."/>
            <person name="Straub C."/>
            <person name="Vanneste J.L."/>
            <person name="Rainey P.B."/>
            <person name="Templeton M.D."/>
        </authorList>
    </citation>
    <scope>NUCLEOTIDE SEQUENCE [LARGE SCALE GENOMIC DNA]</scope>
    <source>
        <strain evidence="2 3">ICMP 18807</strain>
    </source>
</reference>
<accession>S6SGL9</accession>
<dbReference type="Proteomes" id="UP000015729">
    <property type="component" value="Unassembled WGS sequence"/>
</dbReference>
<evidence type="ECO:0000313" key="3">
    <source>
        <dbReference type="Proteomes" id="UP000015729"/>
    </source>
</evidence>
<dbReference type="EMBL" id="AOKG01002667">
    <property type="protein sequence ID" value="EPN30299.1"/>
    <property type="molecule type" value="Genomic_DNA"/>
</dbReference>
<feature type="region of interest" description="Disordered" evidence="1">
    <location>
        <begin position="1"/>
        <end position="38"/>
    </location>
</feature>
<evidence type="ECO:0000256" key="1">
    <source>
        <dbReference type="SAM" id="MobiDB-lite"/>
    </source>
</evidence>